<sequence>MFAAVGDFEVTVGFELRDVRMPSDGYGSGVGVQVTPRGGADRIVYLGRVRHPGEGDVWKAVHRTSRGGRREHDHRYVKTDARSGRLQLVREGGMIRCLAAGDDGEFHEVAAFAFGDDGIREISVIADTGGGTNRTKVAITELSVLADGLPYGLPPEEGVSTWTIWAVAFTAGAGLLAIGAIDRWRGARTIGRA</sequence>
<proteinExistence type="predicted"/>
<keyword evidence="3" id="KW-1185">Reference proteome</keyword>
<feature type="transmembrane region" description="Helical" evidence="1">
    <location>
        <begin position="162"/>
        <end position="181"/>
    </location>
</feature>
<accession>A0A517PCT9</accession>
<keyword evidence="1" id="KW-0812">Transmembrane</keyword>
<evidence type="ECO:0008006" key="4">
    <source>
        <dbReference type="Google" id="ProtNLM"/>
    </source>
</evidence>
<evidence type="ECO:0000256" key="1">
    <source>
        <dbReference type="SAM" id="Phobius"/>
    </source>
</evidence>
<evidence type="ECO:0000313" key="2">
    <source>
        <dbReference type="EMBL" id="QDT17197.1"/>
    </source>
</evidence>
<dbReference type="AlphaFoldDB" id="A0A517PCT9"/>
<dbReference type="KEGG" id="acaf:CA12_33090"/>
<protein>
    <recommendedName>
        <fullName evidence="4">DUF1583 domain-containing protein</fullName>
    </recommendedName>
</protein>
<gene>
    <name evidence="2" type="ORF">CA12_33090</name>
</gene>
<evidence type="ECO:0000313" key="3">
    <source>
        <dbReference type="Proteomes" id="UP000318741"/>
    </source>
</evidence>
<organism evidence="2 3">
    <name type="scientific">Alienimonas californiensis</name>
    <dbReference type="NCBI Taxonomy" id="2527989"/>
    <lineage>
        <taxon>Bacteria</taxon>
        <taxon>Pseudomonadati</taxon>
        <taxon>Planctomycetota</taxon>
        <taxon>Planctomycetia</taxon>
        <taxon>Planctomycetales</taxon>
        <taxon>Planctomycetaceae</taxon>
        <taxon>Alienimonas</taxon>
    </lineage>
</organism>
<dbReference type="Proteomes" id="UP000318741">
    <property type="component" value="Chromosome"/>
</dbReference>
<name>A0A517PCT9_9PLAN</name>
<keyword evidence="1" id="KW-0472">Membrane</keyword>
<keyword evidence="1" id="KW-1133">Transmembrane helix</keyword>
<dbReference type="EMBL" id="CP036265">
    <property type="protein sequence ID" value="QDT17197.1"/>
    <property type="molecule type" value="Genomic_DNA"/>
</dbReference>
<reference evidence="2 3" key="1">
    <citation type="submission" date="2019-02" db="EMBL/GenBank/DDBJ databases">
        <title>Deep-cultivation of Planctomycetes and their phenomic and genomic characterization uncovers novel biology.</title>
        <authorList>
            <person name="Wiegand S."/>
            <person name="Jogler M."/>
            <person name="Boedeker C."/>
            <person name="Pinto D."/>
            <person name="Vollmers J."/>
            <person name="Rivas-Marin E."/>
            <person name="Kohn T."/>
            <person name="Peeters S.H."/>
            <person name="Heuer A."/>
            <person name="Rast P."/>
            <person name="Oberbeckmann S."/>
            <person name="Bunk B."/>
            <person name="Jeske O."/>
            <person name="Meyerdierks A."/>
            <person name="Storesund J.E."/>
            <person name="Kallscheuer N."/>
            <person name="Luecker S."/>
            <person name="Lage O.M."/>
            <person name="Pohl T."/>
            <person name="Merkel B.J."/>
            <person name="Hornburger P."/>
            <person name="Mueller R.-W."/>
            <person name="Bruemmer F."/>
            <person name="Labrenz M."/>
            <person name="Spormann A.M."/>
            <person name="Op den Camp H."/>
            <person name="Overmann J."/>
            <person name="Amann R."/>
            <person name="Jetten M.S.M."/>
            <person name="Mascher T."/>
            <person name="Medema M.H."/>
            <person name="Devos D.P."/>
            <person name="Kaster A.-K."/>
            <person name="Ovreas L."/>
            <person name="Rohde M."/>
            <person name="Galperin M.Y."/>
            <person name="Jogler C."/>
        </authorList>
    </citation>
    <scope>NUCLEOTIDE SEQUENCE [LARGE SCALE GENOMIC DNA]</scope>
    <source>
        <strain evidence="2 3">CA12</strain>
    </source>
</reference>